<dbReference type="Pfam" id="PF07727">
    <property type="entry name" value="RVT_2"/>
    <property type="match status" value="1"/>
</dbReference>
<dbReference type="SUPFAM" id="SSF56672">
    <property type="entry name" value="DNA/RNA polymerases"/>
    <property type="match status" value="1"/>
</dbReference>
<evidence type="ECO:0000313" key="3">
    <source>
        <dbReference type="EMBL" id="JAC71961.1"/>
    </source>
</evidence>
<name>A0A061RN33_9CHLO</name>
<feature type="domain" description="Reverse transcriptase Ty1/copia-type" evidence="2">
    <location>
        <begin position="123"/>
        <end position="326"/>
    </location>
</feature>
<dbReference type="InterPro" id="IPR043502">
    <property type="entry name" value="DNA/RNA_pol_sf"/>
</dbReference>
<feature type="compositionally biased region" description="Polar residues" evidence="1">
    <location>
        <begin position="40"/>
        <end position="61"/>
    </location>
</feature>
<dbReference type="EMBL" id="GBEZ01014084">
    <property type="protein sequence ID" value="JAC71961.1"/>
    <property type="molecule type" value="Transcribed_RNA"/>
</dbReference>
<reference evidence="3" key="1">
    <citation type="submission" date="2014-05" db="EMBL/GenBank/DDBJ databases">
        <title>The transcriptome of the halophilic microalga Tetraselmis sp. GSL018 isolated from the Great Salt Lake, Utah.</title>
        <authorList>
            <person name="Jinkerson R.E."/>
            <person name="D'Adamo S."/>
            <person name="Posewitz M.C."/>
        </authorList>
    </citation>
    <scope>NUCLEOTIDE SEQUENCE</scope>
    <source>
        <strain evidence="3">GSL018</strain>
    </source>
</reference>
<accession>A0A061RN33</accession>
<organism evidence="3">
    <name type="scientific">Tetraselmis sp. GSL018</name>
    <dbReference type="NCBI Taxonomy" id="582737"/>
    <lineage>
        <taxon>Eukaryota</taxon>
        <taxon>Viridiplantae</taxon>
        <taxon>Chlorophyta</taxon>
        <taxon>core chlorophytes</taxon>
        <taxon>Chlorodendrophyceae</taxon>
        <taxon>Chlorodendrales</taxon>
        <taxon>Chlorodendraceae</taxon>
        <taxon>Tetraselmis</taxon>
    </lineage>
</organism>
<sequence length="339" mass="38113">MPFKQLHSFDEDFDGDLKGLESCYKPWRLNLKQHRKLRSSEGSQSPTATSQDHPQIGSNSKDITEEESVLAAPSDTTILSTLDTTNQQNQPDPLTYQAATSGPDASQWIEAIKEELGAHVARRTWVAAMLPAGRKAIGAKWVFKTKPGHAGVPERKKARLVCKGFSQTYGIDYEETFAPTVSKTTIRAVFSFAAHEDWVIEQADVNTAFLYAPLKEDIYMKLPEGLEYIKGTTCCPDNNLKEEHIKTGRQLVAKLQRAIYGLKQSPRAWKEELNRMLAGLEFFPTTCDPGAYLKHEKGQVAGILLIYVDDILIFFLKSLRLNRYSSTLKWSTADLQQLQ</sequence>
<dbReference type="InterPro" id="IPR013103">
    <property type="entry name" value="RVT_2"/>
</dbReference>
<protein>
    <submittedName>
        <fullName evidence="3">Gag-pol polyprotein</fullName>
    </submittedName>
</protein>
<evidence type="ECO:0000256" key="1">
    <source>
        <dbReference type="SAM" id="MobiDB-lite"/>
    </source>
</evidence>
<dbReference type="AlphaFoldDB" id="A0A061RN33"/>
<dbReference type="EMBL" id="GBEZ01012530">
    <property type="protein sequence ID" value="JAC73363.1"/>
    <property type="molecule type" value="Transcribed_RNA"/>
</dbReference>
<gene>
    <name evidence="4" type="ORF">TSPGSL018_29048</name>
    <name evidence="3" type="ORF">TSPGSL018_789</name>
</gene>
<evidence type="ECO:0000313" key="4">
    <source>
        <dbReference type="EMBL" id="JAC73363.1"/>
    </source>
</evidence>
<evidence type="ECO:0000259" key="2">
    <source>
        <dbReference type="Pfam" id="PF07727"/>
    </source>
</evidence>
<proteinExistence type="predicted"/>
<feature type="region of interest" description="Disordered" evidence="1">
    <location>
        <begin position="35"/>
        <end position="69"/>
    </location>
</feature>